<gene>
    <name evidence="2" type="ORF">AGOR_G00171850</name>
</gene>
<feature type="transmembrane region" description="Helical" evidence="1">
    <location>
        <begin position="799"/>
        <end position="817"/>
    </location>
</feature>
<accession>A0A8T3CXC8</accession>
<dbReference type="InterPro" id="IPR013320">
    <property type="entry name" value="ConA-like_dom_sf"/>
</dbReference>
<dbReference type="Gene3D" id="1.25.40.10">
    <property type="entry name" value="Tetratricopeptide repeat domain"/>
    <property type="match status" value="2"/>
</dbReference>
<evidence type="ECO:0000256" key="1">
    <source>
        <dbReference type="SAM" id="Phobius"/>
    </source>
</evidence>
<sequence>MIHRFSPFINTDLDQHRLQATSNPRLTLSMWIYLLSWCGSKLCGIIQHVDHNNTFISPLILLTNTGDIVFQVRLTSGEDEAFRSHTALRLRTWYRLDCVIEGSMVILKISTTPGRRIRQHNYIFQNHIHLNDTDGYFVIGGGKYMPGINGYFGPIRYHRLKAKEVLNPLLPKRTLIQLDETHRMCGETKEAISAFLRALKESQQVTNTRMCRDLYTDLDYRFGRQVCRAPPWGRRAQKLYRPLLEFLQTEKPEDLSRLYGLGDRRGTLRIGARVFTLALRRLTPGDPPVFGAGVSVTSLLELSCCMGYHRAAYLLAVTHLAGLGVPTDTVQGHVYSLIGAQADDRLALMHLGYKHTQGIDGFPEDFAMAYSYYGNVGQQTCDDRWNVQSTKQYTAEHVLLTDDEALGYQTHQTDDIFQYLQFQAERGDISSQKTLARMLFWGQQGVSKDPGAAVKWFAKTAMEMGDAHSMYDYSILLFKGQGVKKNTTLALQLMQKAASEGLLEALNGMGWYYSHFMADAETALKYFEKAAKNGSRDAVYNLGVFHLNGNYTGKPGKNETAAFLHFLKAGLLGHYDATVLAAWYYATGNLQVAPRDTERAVWMLKHMSEKNGYLGHVLQKGLRAYLRGSRDKALLRYTIAAETGLSVAQTNAAHLCEELGPSYGCERRYYNYSTFNNLPHHTGFLKMGDYHYQGWRDSPQDLRLAISMYGRAGQHGSAQGIFNLAVLMEEGHRVPEEILEQLNISGGDLQDVDAVVEKLYKSCSQLDEDLDLSPCSLALFRVRLGRAWRSFMHHPVQSLLAYVIGSASVAALVTFVMQRVSNSGPAAHGIIQRAEPSPANHDEVIRNGQLGLVTQLLMRRRSLHLIGDWAITVMGVGLCTAYTLLLFRLL</sequence>
<dbReference type="InterPro" id="IPR006597">
    <property type="entry name" value="Sel1-like"/>
</dbReference>
<dbReference type="SUPFAM" id="SSF49899">
    <property type="entry name" value="Concanavalin A-like lectins/glucanases"/>
    <property type="match status" value="1"/>
</dbReference>
<dbReference type="EMBL" id="JAERUA010000016">
    <property type="protein sequence ID" value="KAI1888741.1"/>
    <property type="molecule type" value="Genomic_DNA"/>
</dbReference>
<dbReference type="Pfam" id="PF08238">
    <property type="entry name" value="Sel1"/>
    <property type="match status" value="7"/>
</dbReference>
<evidence type="ECO:0000313" key="3">
    <source>
        <dbReference type="Proteomes" id="UP000829720"/>
    </source>
</evidence>
<dbReference type="AlphaFoldDB" id="A0A8T3CXC8"/>
<keyword evidence="3" id="KW-1185">Reference proteome</keyword>
<dbReference type="SUPFAM" id="SSF81901">
    <property type="entry name" value="HCP-like"/>
    <property type="match status" value="3"/>
</dbReference>
<keyword evidence="1" id="KW-0472">Membrane</keyword>
<dbReference type="OrthoDB" id="272077at2759"/>
<dbReference type="SMART" id="SM00671">
    <property type="entry name" value="SEL1"/>
    <property type="match status" value="7"/>
</dbReference>
<comment type="caution">
    <text evidence="2">The sequence shown here is derived from an EMBL/GenBank/DDBJ whole genome shotgun (WGS) entry which is preliminary data.</text>
</comment>
<reference evidence="2" key="1">
    <citation type="submission" date="2021-01" db="EMBL/GenBank/DDBJ databases">
        <authorList>
            <person name="Zahm M."/>
            <person name="Roques C."/>
            <person name="Cabau C."/>
            <person name="Klopp C."/>
            <person name="Donnadieu C."/>
            <person name="Jouanno E."/>
            <person name="Lampietro C."/>
            <person name="Louis A."/>
            <person name="Herpin A."/>
            <person name="Echchiki A."/>
            <person name="Berthelot C."/>
            <person name="Parey E."/>
            <person name="Roest-Crollius H."/>
            <person name="Braasch I."/>
            <person name="Postlethwait J."/>
            <person name="Bobe J."/>
            <person name="Montfort J."/>
            <person name="Bouchez O."/>
            <person name="Begum T."/>
            <person name="Mejri S."/>
            <person name="Adams A."/>
            <person name="Chen W.-J."/>
            <person name="Guiguen Y."/>
        </authorList>
    </citation>
    <scope>NUCLEOTIDE SEQUENCE</scope>
    <source>
        <tissue evidence="2">Blood</tissue>
    </source>
</reference>
<evidence type="ECO:0008006" key="4">
    <source>
        <dbReference type="Google" id="ProtNLM"/>
    </source>
</evidence>
<keyword evidence="1" id="KW-1133">Transmembrane helix</keyword>
<feature type="transmembrane region" description="Helical" evidence="1">
    <location>
        <begin position="865"/>
        <end position="887"/>
    </location>
</feature>
<dbReference type="InterPro" id="IPR011990">
    <property type="entry name" value="TPR-like_helical_dom_sf"/>
</dbReference>
<dbReference type="Proteomes" id="UP000829720">
    <property type="component" value="Unassembled WGS sequence"/>
</dbReference>
<keyword evidence="1" id="KW-0812">Transmembrane</keyword>
<protein>
    <recommendedName>
        <fullName evidence="4">Protein sel-1 homolog 3-like</fullName>
    </recommendedName>
</protein>
<name>A0A8T3CXC8_9TELE</name>
<dbReference type="InterPro" id="IPR042756">
    <property type="entry name" value="Sel-1L3"/>
</dbReference>
<proteinExistence type="predicted"/>
<evidence type="ECO:0000313" key="2">
    <source>
        <dbReference type="EMBL" id="KAI1888741.1"/>
    </source>
</evidence>
<dbReference type="PANTHER" id="PTHR44444">
    <property type="entry name" value="PROTEIN SEL-1 HOMOLOG 3"/>
    <property type="match status" value="1"/>
</dbReference>
<dbReference type="PANTHER" id="PTHR44444:SF1">
    <property type="entry name" value="PROTEIN SEL-1 HOMOLOG 3"/>
    <property type="match status" value="1"/>
</dbReference>
<organism evidence="2 3">
    <name type="scientific">Albula goreensis</name>
    <dbReference type="NCBI Taxonomy" id="1534307"/>
    <lineage>
        <taxon>Eukaryota</taxon>
        <taxon>Metazoa</taxon>
        <taxon>Chordata</taxon>
        <taxon>Craniata</taxon>
        <taxon>Vertebrata</taxon>
        <taxon>Euteleostomi</taxon>
        <taxon>Actinopterygii</taxon>
        <taxon>Neopterygii</taxon>
        <taxon>Teleostei</taxon>
        <taxon>Albuliformes</taxon>
        <taxon>Albulidae</taxon>
        <taxon>Albula</taxon>
    </lineage>
</organism>